<evidence type="ECO:0000256" key="2">
    <source>
        <dbReference type="ARBA" id="ARBA00022525"/>
    </source>
</evidence>
<name>A0A8C6VA78_NAJNA</name>
<keyword evidence="2" id="KW-0964">Secreted</keyword>
<evidence type="ECO:0000313" key="6">
    <source>
        <dbReference type="Proteomes" id="UP000694559"/>
    </source>
</evidence>
<sequence>YPPMHIGLIDICSSPQFLSGCPRIYHPCGTDNVTYPNICQFCKANDSTWANYCLTHQCTLDSAPICGSDGVTYPNKCAFCIAKRLALEICVHLDEKVPSEGSCCREMGTKHKPG</sequence>
<protein>
    <recommendedName>
        <fullName evidence="4">Kazal-like domain-containing protein</fullName>
    </recommendedName>
</protein>
<evidence type="ECO:0000256" key="3">
    <source>
        <dbReference type="ARBA" id="ARBA00023157"/>
    </source>
</evidence>
<evidence type="ECO:0000256" key="1">
    <source>
        <dbReference type="ARBA" id="ARBA00004613"/>
    </source>
</evidence>
<dbReference type="Pfam" id="PF00050">
    <property type="entry name" value="Kazal_1"/>
    <property type="match status" value="2"/>
</dbReference>
<dbReference type="PANTHER" id="PTHR47499">
    <property type="entry name" value="SERINE PROTEASE INHIBITOR KAZAL-TYPE 7 SPINK7"/>
    <property type="match status" value="1"/>
</dbReference>
<dbReference type="SMART" id="SM00280">
    <property type="entry name" value="KAZAL"/>
    <property type="match status" value="2"/>
</dbReference>
<keyword evidence="3" id="KW-1015">Disulfide bond</keyword>
<dbReference type="GeneTree" id="ENSGT01010000228653"/>
<dbReference type="InterPro" id="IPR036058">
    <property type="entry name" value="Kazal_dom_sf"/>
</dbReference>
<dbReference type="Proteomes" id="UP000694559">
    <property type="component" value="Unplaced"/>
</dbReference>
<dbReference type="OrthoDB" id="328123at2759"/>
<comment type="subcellular location">
    <subcellularLocation>
        <location evidence="1">Secreted</location>
    </subcellularLocation>
</comment>
<dbReference type="SUPFAM" id="SSF100895">
    <property type="entry name" value="Kazal-type serine protease inhibitors"/>
    <property type="match status" value="2"/>
</dbReference>
<dbReference type="AlphaFoldDB" id="A0A8C6VA78"/>
<dbReference type="PROSITE" id="PS00282">
    <property type="entry name" value="KAZAL_1"/>
    <property type="match status" value="1"/>
</dbReference>
<evidence type="ECO:0000259" key="4">
    <source>
        <dbReference type="PROSITE" id="PS51465"/>
    </source>
</evidence>
<organism evidence="5 6">
    <name type="scientific">Naja naja</name>
    <name type="common">Indian cobra</name>
    <dbReference type="NCBI Taxonomy" id="35670"/>
    <lineage>
        <taxon>Eukaryota</taxon>
        <taxon>Metazoa</taxon>
        <taxon>Chordata</taxon>
        <taxon>Craniata</taxon>
        <taxon>Vertebrata</taxon>
        <taxon>Euteleostomi</taxon>
        <taxon>Lepidosauria</taxon>
        <taxon>Squamata</taxon>
        <taxon>Bifurcata</taxon>
        <taxon>Unidentata</taxon>
        <taxon>Episquamata</taxon>
        <taxon>Toxicofera</taxon>
        <taxon>Serpentes</taxon>
        <taxon>Colubroidea</taxon>
        <taxon>Elapidae</taxon>
        <taxon>Elapinae</taxon>
        <taxon>Naja</taxon>
    </lineage>
</organism>
<proteinExistence type="predicted"/>
<reference evidence="5" key="1">
    <citation type="submission" date="2025-08" db="UniProtKB">
        <authorList>
            <consortium name="Ensembl"/>
        </authorList>
    </citation>
    <scope>IDENTIFICATION</scope>
</reference>
<dbReference type="Ensembl" id="ENSNNAT00000002956.1">
    <property type="protein sequence ID" value="ENSNNAP00000002807.1"/>
    <property type="gene ID" value="ENSNNAG00000001941.1"/>
</dbReference>
<dbReference type="GO" id="GO:0005576">
    <property type="term" value="C:extracellular region"/>
    <property type="evidence" value="ECO:0007669"/>
    <property type="project" value="UniProtKB-SubCell"/>
</dbReference>
<feature type="domain" description="Kazal-like" evidence="4">
    <location>
        <begin position="47"/>
        <end position="103"/>
    </location>
</feature>
<reference evidence="5" key="2">
    <citation type="submission" date="2025-09" db="UniProtKB">
        <authorList>
            <consortium name="Ensembl"/>
        </authorList>
    </citation>
    <scope>IDENTIFICATION</scope>
</reference>
<keyword evidence="6" id="KW-1185">Reference proteome</keyword>
<accession>A0A8C6VA78</accession>
<dbReference type="InterPro" id="IPR050159">
    <property type="entry name" value="Kazal-type_SerProtInhib"/>
</dbReference>
<dbReference type="PANTHER" id="PTHR47499:SF1">
    <property type="entry name" value="SERINE PROTEASE INHIBITOR KAZAL-TYPE 7"/>
    <property type="match status" value="1"/>
</dbReference>
<evidence type="ECO:0000313" key="5">
    <source>
        <dbReference type="Ensembl" id="ENSNNAP00000002807.1"/>
    </source>
</evidence>
<dbReference type="PROSITE" id="PS51465">
    <property type="entry name" value="KAZAL_2"/>
    <property type="match status" value="1"/>
</dbReference>
<dbReference type="Gene3D" id="3.30.60.30">
    <property type="match status" value="2"/>
</dbReference>
<dbReference type="InterPro" id="IPR002350">
    <property type="entry name" value="Kazal_dom"/>
</dbReference>